<gene>
    <name evidence="1" type="ORF">FPK87_21170</name>
</gene>
<comment type="caution">
    <text evidence="1">The sequence shown here is derived from an EMBL/GenBank/DDBJ whole genome shotgun (WGS) entry which is preliminary data.</text>
</comment>
<sequence>VARHGNKQINELLNEDEQAMLLAKQSLTQQAKKHFGLFDNPFTNEVRAVEELFLNSDINYVRQALYQTAKHGGFIAISGESGSGKSTLRRDLLDRIRREKLPILIIEPYVIATEDNDIQGKTLKSSHIAEAIINTVSAGQ</sequence>
<reference evidence="1" key="1">
    <citation type="submission" date="2019-07" db="EMBL/GenBank/DDBJ databases">
        <title>Biological characteristics of mucoid Acinetobacter baumannii from a general hospital in China.</title>
        <authorList>
            <person name="Hua X."/>
            <person name="Yu Y."/>
        </authorList>
    </citation>
    <scope>NUCLEOTIDE SEQUENCE [LARGE SCALE GENOMIC DNA]</scope>
    <source>
        <strain evidence="1">N41</strain>
    </source>
</reference>
<dbReference type="InterPro" id="IPR052026">
    <property type="entry name" value="ExeA_AAA_ATPase_DNA-bind"/>
</dbReference>
<evidence type="ECO:0000313" key="1">
    <source>
        <dbReference type="EMBL" id="MDR8262938.1"/>
    </source>
</evidence>
<organism evidence="1">
    <name type="scientific">Acinetobacter baumannii</name>
    <dbReference type="NCBI Taxonomy" id="470"/>
    <lineage>
        <taxon>Bacteria</taxon>
        <taxon>Pseudomonadati</taxon>
        <taxon>Pseudomonadota</taxon>
        <taxon>Gammaproteobacteria</taxon>
        <taxon>Moraxellales</taxon>
        <taxon>Moraxellaceae</taxon>
        <taxon>Acinetobacter</taxon>
        <taxon>Acinetobacter calcoaceticus/baumannii complex</taxon>
    </lineage>
</organism>
<dbReference type="PANTHER" id="PTHR35894">
    <property type="entry name" value="GENERAL SECRETION PATHWAY PROTEIN A-RELATED"/>
    <property type="match status" value="1"/>
</dbReference>
<dbReference type="InterPro" id="IPR027417">
    <property type="entry name" value="P-loop_NTPase"/>
</dbReference>
<accession>A0ABD5DCM8</accession>
<feature type="non-terminal residue" evidence="1">
    <location>
        <position position="140"/>
    </location>
</feature>
<proteinExistence type="predicted"/>
<name>A0ABD5DCM8_ACIBA</name>
<dbReference type="SUPFAM" id="SSF52540">
    <property type="entry name" value="P-loop containing nucleoside triphosphate hydrolases"/>
    <property type="match status" value="1"/>
</dbReference>
<feature type="non-terminal residue" evidence="1">
    <location>
        <position position="1"/>
    </location>
</feature>
<dbReference type="AlphaFoldDB" id="A0ABD5DCM8"/>
<dbReference type="EMBL" id="VMBB01000219">
    <property type="protein sequence ID" value="MDR8262938.1"/>
    <property type="molecule type" value="Genomic_DNA"/>
</dbReference>
<dbReference type="PANTHER" id="PTHR35894:SF1">
    <property type="entry name" value="PHOSPHORIBULOKINASE _ URIDINE KINASE FAMILY"/>
    <property type="match status" value="1"/>
</dbReference>
<protein>
    <submittedName>
        <fullName evidence="1">Transposase</fullName>
    </submittedName>
</protein>
<dbReference type="Gene3D" id="3.40.50.300">
    <property type="entry name" value="P-loop containing nucleotide triphosphate hydrolases"/>
    <property type="match status" value="1"/>
</dbReference>